<sequence length="59" mass="6920">MLLRKTRPVDVSGAFSNPWQGIANLRRNRDDYEKILSVGKRPDHRSPFKRARNEKQILS</sequence>
<evidence type="ECO:0000313" key="3">
    <source>
        <dbReference type="Proteomes" id="UP000029452"/>
    </source>
</evidence>
<proteinExistence type="predicted"/>
<dbReference type="Proteomes" id="UP000029452">
    <property type="component" value="Unassembled WGS sequence"/>
</dbReference>
<reference evidence="2 3" key="1">
    <citation type="submission" date="2014-06" db="EMBL/GenBank/DDBJ databases">
        <title>Draft genome sequence of iron oxidizing acidophile Leptospirillum ferriphilum DSM14647.</title>
        <authorList>
            <person name="Cardenas J.P."/>
            <person name="Lazcano M."/>
            <person name="Ossandon F.J."/>
            <person name="Corbett M."/>
            <person name="Holmes D.S."/>
            <person name="Watkin E."/>
        </authorList>
    </citation>
    <scope>NUCLEOTIDE SEQUENCE [LARGE SCALE GENOMIC DNA]</scope>
    <source>
        <strain evidence="2 3">DSM 14647</strain>
    </source>
</reference>
<dbReference type="AlphaFoldDB" id="A0A094X363"/>
<gene>
    <name evidence="2" type="ORF">LptCag_0859</name>
</gene>
<dbReference type="PATRIC" id="fig|178606.4.peg.2196"/>
<dbReference type="EMBL" id="JPGK01000009">
    <property type="protein sequence ID" value="KGA92999.1"/>
    <property type="molecule type" value="Genomic_DNA"/>
</dbReference>
<evidence type="ECO:0000313" key="2">
    <source>
        <dbReference type="EMBL" id="KGA92999.1"/>
    </source>
</evidence>
<organism evidence="2 3">
    <name type="scientific">Leptospirillum ferriphilum</name>
    <dbReference type="NCBI Taxonomy" id="178606"/>
    <lineage>
        <taxon>Bacteria</taxon>
        <taxon>Pseudomonadati</taxon>
        <taxon>Nitrospirota</taxon>
        <taxon>Nitrospiria</taxon>
        <taxon>Nitrospirales</taxon>
        <taxon>Nitrospiraceae</taxon>
        <taxon>Leptospirillum</taxon>
    </lineage>
</organism>
<feature type="region of interest" description="Disordered" evidence="1">
    <location>
        <begin position="39"/>
        <end position="59"/>
    </location>
</feature>
<protein>
    <submittedName>
        <fullName evidence="2">Uncharacterized protein</fullName>
    </submittedName>
</protein>
<comment type="caution">
    <text evidence="2">The sequence shown here is derived from an EMBL/GenBank/DDBJ whole genome shotgun (WGS) entry which is preliminary data.</text>
</comment>
<name>A0A094X363_9BACT</name>
<accession>A0A094X363</accession>
<evidence type="ECO:0000256" key="1">
    <source>
        <dbReference type="SAM" id="MobiDB-lite"/>
    </source>
</evidence>